<dbReference type="EMBL" id="BTFQ01000005">
    <property type="protein sequence ID" value="GMM12970.1"/>
    <property type="molecule type" value="Genomic_DNA"/>
</dbReference>
<sequence>MKMVEMYPDNNILTYLKWRGDVDFSTSPFNDIDALVLSIFSYLELPDIVDSGSKTITLEKAAKIYFTADHERTDAKQYQDLFKLMAKADRFKDAELSYFVSTLTEHTQFSAIKIALTDGTNFIAFRGTDDSLIGWKEDFEISFKVTIAQRQAVKLLERILNADNEDYYLGGHSKGGNLAEYAAINMEPKLRKRIKRIYTFDSPGIAEEVGAQLPRKYLQNTLRRFVPEFSVIGRLFEPEGINPTIVNSTRKNLSQHDAYSWQIIGSNFDTKRHRNPQSRVYNQLINQWIGNATLKERESLTNDLFSALGAGGATKINELANNGFGGFGAILISLTDSSRRTRFVFGSLFSSIWQTIKSRQIIKTLFSTDTIVGWILVILGIISLTLPQYAVRAFGALVAFTGIGFSVHQILNTAKSQLKDRQKNFFIISYLVVFALSTALISNNRLLIFLAHYFLGLFLIIYSYVRLRSIILRRIPRVFRKIIVGIEAIIAFALGIVVIVNPRAFNRKSIIAIGILLIVYGFFKLIGELFSQRPKMPKSHR</sequence>
<dbReference type="Gene3D" id="3.40.50.1820">
    <property type="entry name" value="alpha/beta hydrolase"/>
    <property type="match status" value="1"/>
</dbReference>
<reference evidence="2" key="1">
    <citation type="submission" date="2023-06" db="EMBL/GenBank/DDBJ databases">
        <authorList>
            <person name="Tohno M."/>
            <person name="Tanizawa Y."/>
        </authorList>
    </citation>
    <scope>NUCLEOTIDE SEQUENCE</scope>
    <source>
        <strain evidence="3">BF125</strain>
        <strain evidence="2">BF186</strain>
    </source>
</reference>
<evidence type="ECO:0000256" key="1">
    <source>
        <dbReference type="SAM" id="Phobius"/>
    </source>
</evidence>
<evidence type="ECO:0000313" key="2">
    <source>
        <dbReference type="EMBL" id="GMM12970.1"/>
    </source>
</evidence>
<reference evidence="4 5" key="2">
    <citation type="journal article" date="2024" name="Int. J. Syst. Evol. Microbiol.">
        <title>Proposal of Lactobacillus amylovorus subsp. animalis subsp. nov. and an emended description of Lactobacillus amylovorus.</title>
        <authorList>
            <person name="Yamane K."/>
            <person name="Tanizawa Y."/>
            <person name="Kobayashi H."/>
            <person name="Kamizono T."/>
            <person name="Kojima Y."/>
            <person name="Takagi H."/>
            <person name="Tohno M."/>
        </authorList>
    </citation>
    <scope>NUCLEOTIDE SEQUENCE [LARGE SCALE GENOMIC DNA]</scope>
    <source>
        <strain evidence="3 4">BF125</strain>
        <strain evidence="2 5">BF186</strain>
    </source>
</reference>
<accession>A0ABD0BZ37</accession>
<keyword evidence="1" id="KW-1133">Transmembrane helix</keyword>
<proteinExistence type="predicted"/>
<gene>
    <name evidence="3" type="ORF">LABF125_11970</name>
    <name evidence="2" type="ORF">LABF186_00840</name>
</gene>
<dbReference type="Proteomes" id="UP001346800">
    <property type="component" value="Unassembled WGS sequence"/>
</dbReference>
<dbReference type="AlphaFoldDB" id="A0ABD0BZ37"/>
<dbReference type="EMBL" id="BTFR01000021">
    <property type="protein sequence ID" value="GMM16063.1"/>
    <property type="molecule type" value="Genomic_DNA"/>
</dbReference>
<keyword evidence="1" id="KW-0472">Membrane</keyword>
<dbReference type="Pfam" id="PF03729">
    <property type="entry name" value="DUF308"/>
    <property type="match status" value="2"/>
</dbReference>
<evidence type="ECO:0000313" key="5">
    <source>
        <dbReference type="Proteomes" id="UP001346800"/>
    </source>
</evidence>
<comment type="caution">
    <text evidence="2">The sequence shown here is derived from an EMBL/GenBank/DDBJ whole genome shotgun (WGS) entry which is preliminary data.</text>
</comment>
<keyword evidence="4" id="KW-1185">Reference proteome</keyword>
<dbReference type="InterPro" id="IPR024499">
    <property type="entry name" value="Mbeg1-like"/>
</dbReference>
<organism evidence="2 5">
    <name type="scientific">Lactobacillus amylovorus subsp. animalium</name>
    <dbReference type="NCBI Taxonomy" id="3378536"/>
    <lineage>
        <taxon>Bacteria</taxon>
        <taxon>Bacillati</taxon>
        <taxon>Bacillota</taxon>
        <taxon>Bacilli</taxon>
        <taxon>Lactobacillales</taxon>
        <taxon>Lactobacillaceae</taxon>
        <taxon>Lactobacillus</taxon>
    </lineage>
</organism>
<name>A0ABD0BZ37_LACAM</name>
<dbReference type="SUPFAM" id="SSF53474">
    <property type="entry name" value="alpha/beta-Hydrolases"/>
    <property type="match status" value="1"/>
</dbReference>
<feature type="transmembrane region" description="Helical" evidence="1">
    <location>
        <begin position="479"/>
        <end position="499"/>
    </location>
</feature>
<keyword evidence="1" id="KW-0812">Transmembrane</keyword>
<evidence type="ECO:0000313" key="4">
    <source>
        <dbReference type="Proteomes" id="UP001332503"/>
    </source>
</evidence>
<feature type="transmembrane region" description="Helical" evidence="1">
    <location>
        <begin position="364"/>
        <end position="383"/>
    </location>
</feature>
<feature type="transmembrane region" description="Helical" evidence="1">
    <location>
        <begin position="389"/>
        <end position="411"/>
    </location>
</feature>
<evidence type="ECO:0000313" key="3">
    <source>
        <dbReference type="EMBL" id="GMM16063.1"/>
    </source>
</evidence>
<feature type="transmembrane region" description="Helical" evidence="1">
    <location>
        <begin position="447"/>
        <end position="467"/>
    </location>
</feature>
<feature type="transmembrane region" description="Helical" evidence="1">
    <location>
        <begin position="423"/>
        <end position="441"/>
    </location>
</feature>
<feature type="transmembrane region" description="Helical" evidence="1">
    <location>
        <begin position="511"/>
        <end position="531"/>
    </location>
</feature>
<dbReference type="Proteomes" id="UP001332503">
    <property type="component" value="Unassembled WGS sequence"/>
</dbReference>
<protein>
    <submittedName>
        <fullName evidence="2">DUF2974 domain-containing protein</fullName>
    </submittedName>
</protein>
<dbReference type="Pfam" id="PF11187">
    <property type="entry name" value="Mbeg1-like"/>
    <property type="match status" value="1"/>
</dbReference>
<dbReference type="InterPro" id="IPR005325">
    <property type="entry name" value="DUF308_memb"/>
</dbReference>
<dbReference type="InterPro" id="IPR029058">
    <property type="entry name" value="AB_hydrolase_fold"/>
</dbReference>